<dbReference type="InterPro" id="IPR001375">
    <property type="entry name" value="Peptidase_S9_cat"/>
</dbReference>
<feature type="domain" description="Peptidase S9 prolyl oligopeptidase catalytic" evidence="2">
    <location>
        <begin position="71"/>
        <end position="273"/>
    </location>
</feature>
<proteinExistence type="predicted"/>
<reference evidence="4" key="1">
    <citation type="journal article" date="2010" name="BMC Genomics">
        <title>A genomic perspective on the potential of Actinobacillus succinogenes for industrial succinate production.</title>
        <authorList>
            <person name="McKinlay J.B."/>
            <person name="Laivenieks M."/>
            <person name="Schindler B.D."/>
            <person name="McKinlay A.A."/>
            <person name="Siddaramappa S."/>
            <person name="Challacombe J.F."/>
            <person name="Lowry S.R."/>
            <person name="Clum A."/>
            <person name="Lapidus A.L."/>
            <person name="Burkhart K.B."/>
            <person name="Harkins V."/>
            <person name="Vieille C."/>
        </authorList>
    </citation>
    <scope>NUCLEOTIDE SEQUENCE [LARGE SCALE GENOMIC DNA]</scope>
    <source>
        <strain evidence="4">ATCC 55618 / DSM 22257 / CCUG 43843 / 130Z</strain>
    </source>
</reference>
<dbReference type="KEGG" id="asu:Asuc_2080"/>
<feature type="chain" id="PRO_5002703590" evidence="1">
    <location>
        <begin position="22"/>
        <end position="279"/>
    </location>
</feature>
<dbReference type="EMBL" id="CP000746">
    <property type="protein sequence ID" value="ABR75426.1"/>
    <property type="molecule type" value="Genomic_DNA"/>
</dbReference>
<dbReference type="RefSeq" id="WP_012073802.1">
    <property type="nucleotide sequence ID" value="NC_009655.1"/>
</dbReference>
<accession>A6VR29</accession>
<dbReference type="eggNOG" id="COG1073">
    <property type="taxonomic scope" value="Bacteria"/>
</dbReference>
<keyword evidence="1" id="KW-0732">Signal</keyword>
<feature type="signal peptide" evidence="1">
    <location>
        <begin position="1"/>
        <end position="21"/>
    </location>
</feature>
<dbReference type="InterPro" id="IPR029058">
    <property type="entry name" value="AB_hydrolase_fold"/>
</dbReference>
<dbReference type="HOGENOM" id="CLU_048353_1_0_6"/>
<dbReference type="STRING" id="339671.Asuc_2080"/>
<dbReference type="InterPro" id="IPR050261">
    <property type="entry name" value="FrsA_esterase"/>
</dbReference>
<evidence type="ECO:0000256" key="1">
    <source>
        <dbReference type="SAM" id="SignalP"/>
    </source>
</evidence>
<evidence type="ECO:0000259" key="2">
    <source>
        <dbReference type="Pfam" id="PF00326"/>
    </source>
</evidence>
<gene>
    <name evidence="3" type="ordered locus">Asuc_2080</name>
</gene>
<dbReference type="Pfam" id="PF00326">
    <property type="entry name" value="Peptidase_S9"/>
    <property type="match status" value="1"/>
</dbReference>
<dbReference type="OrthoDB" id="9798884at2"/>
<name>A6VR29_ACTSZ</name>
<protein>
    <submittedName>
        <fullName evidence="3">Cinnamoyl ester hydrolase</fullName>
    </submittedName>
</protein>
<keyword evidence="4" id="KW-1185">Reference proteome</keyword>
<dbReference type="PANTHER" id="PTHR22946">
    <property type="entry name" value="DIENELACTONE HYDROLASE DOMAIN-CONTAINING PROTEIN-RELATED"/>
    <property type="match status" value="1"/>
</dbReference>
<evidence type="ECO:0000313" key="4">
    <source>
        <dbReference type="Proteomes" id="UP000001114"/>
    </source>
</evidence>
<organism evidence="3 4">
    <name type="scientific">Actinobacillus succinogenes (strain ATCC 55618 / DSM 22257 / CCUG 43843 / 130Z)</name>
    <dbReference type="NCBI Taxonomy" id="339671"/>
    <lineage>
        <taxon>Bacteria</taxon>
        <taxon>Pseudomonadati</taxon>
        <taxon>Pseudomonadota</taxon>
        <taxon>Gammaproteobacteria</taxon>
        <taxon>Pasteurellales</taxon>
        <taxon>Pasteurellaceae</taxon>
        <taxon>Actinobacillus</taxon>
    </lineage>
</organism>
<dbReference type="GO" id="GO:0008236">
    <property type="term" value="F:serine-type peptidase activity"/>
    <property type="evidence" value="ECO:0007669"/>
    <property type="project" value="InterPro"/>
</dbReference>
<dbReference type="GO" id="GO:0006508">
    <property type="term" value="P:proteolysis"/>
    <property type="evidence" value="ECO:0007669"/>
    <property type="project" value="InterPro"/>
</dbReference>
<dbReference type="SUPFAM" id="SSF53474">
    <property type="entry name" value="alpha/beta-Hydrolases"/>
    <property type="match status" value="1"/>
</dbReference>
<keyword evidence="3" id="KW-0378">Hydrolase</keyword>
<dbReference type="Gene3D" id="3.40.50.1820">
    <property type="entry name" value="alpha/beta hydrolase"/>
    <property type="match status" value="1"/>
</dbReference>
<dbReference type="Proteomes" id="UP000001114">
    <property type="component" value="Chromosome"/>
</dbReference>
<evidence type="ECO:0000313" key="3">
    <source>
        <dbReference type="EMBL" id="ABR75426.1"/>
    </source>
</evidence>
<sequence>MKIKTILTALILGMNTLSVQAAEPQTAPAYIGQAFNQIYGKAYRPENMQGKVPLVIFAHELSKTHATMEAYAKSLAEHGVAAYVFDFRGGSAESKSAGKTTEMSVKTEMRDLQEVIEAAKKWDFVDGNKIVVVGGSQGGVVSALTAAQNPQDIAGLILMYPAFVLEDDAKKFAPDVSKLPSEINYRGWIPLGRDYFDVAKNLDLFSKIGNYTKPVLIIHGDADDIVPMSYINKARSSYQAGNAEIAVIKGGKHIFENENHHRQALQQMLGYLRTQGFVR</sequence>
<dbReference type="AlphaFoldDB" id="A6VR29"/>